<evidence type="ECO:0000259" key="7">
    <source>
        <dbReference type="Pfam" id="PF16198"/>
    </source>
</evidence>
<feature type="active site" description="Nucleophile" evidence="5">
    <location>
        <position position="38"/>
    </location>
</feature>
<reference evidence="8 9" key="1">
    <citation type="journal article" date="2014" name="PLoS ONE">
        <title>The first complete genome sequence of the class fimbriimonadia in the phylum armatimonadetes.</title>
        <authorList>
            <person name="Hu Z.Y."/>
            <person name="Wang Y.Z."/>
            <person name="Im W.T."/>
            <person name="Wang S.Y."/>
            <person name="Zhao G.P."/>
            <person name="Zheng H.J."/>
            <person name="Quan Z.X."/>
        </authorList>
    </citation>
    <scope>NUCLEOTIDE SEQUENCE [LARGE SCALE GENOMIC DNA]</scope>
    <source>
        <strain evidence="8">Gsoil 348</strain>
    </source>
</reference>
<feature type="domain" description="Pseudouridine synthase II N-terminal" evidence="6">
    <location>
        <begin position="23"/>
        <end position="172"/>
    </location>
</feature>
<dbReference type="InterPro" id="IPR020103">
    <property type="entry name" value="PsdUridine_synth_cat_dom_sf"/>
</dbReference>
<dbReference type="SUPFAM" id="SSF55120">
    <property type="entry name" value="Pseudouridine synthase"/>
    <property type="match status" value="1"/>
</dbReference>
<dbReference type="eggNOG" id="COG0130">
    <property type="taxonomic scope" value="Bacteria"/>
</dbReference>
<dbReference type="AlphaFoldDB" id="A0A068NV50"/>
<evidence type="ECO:0000256" key="4">
    <source>
        <dbReference type="ARBA" id="ARBA00023235"/>
    </source>
</evidence>
<dbReference type="EC" id="5.4.99.25" evidence="5"/>
<dbReference type="EMBL" id="CP007139">
    <property type="protein sequence ID" value="AIE87413.1"/>
    <property type="molecule type" value="Genomic_DNA"/>
</dbReference>
<evidence type="ECO:0000259" key="6">
    <source>
        <dbReference type="Pfam" id="PF01509"/>
    </source>
</evidence>
<dbReference type="NCBIfam" id="TIGR00431">
    <property type="entry name" value="TruB"/>
    <property type="match status" value="1"/>
</dbReference>
<dbReference type="Proteomes" id="UP000027982">
    <property type="component" value="Chromosome"/>
</dbReference>
<gene>
    <name evidence="5" type="primary">truB</name>
    <name evidence="8" type="ORF">OP10G_4045</name>
</gene>
<dbReference type="STRING" id="661478.OP10G_4045"/>
<dbReference type="GO" id="GO:0160148">
    <property type="term" value="F:tRNA pseudouridine(55) synthase activity"/>
    <property type="evidence" value="ECO:0007669"/>
    <property type="project" value="UniProtKB-EC"/>
</dbReference>
<evidence type="ECO:0000313" key="8">
    <source>
        <dbReference type="EMBL" id="AIE87413.1"/>
    </source>
</evidence>
<evidence type="ECO:0000313" key="9">
    <source>
        <dbReference type="Proteomes" id="UP000027982"/>
    </source>
</evidence>
<accession>A0A068NV50</accession>
<comment type="function">
    <text evidence="5">Responsible for synthesis of pseudouridine from uracil-55 in the psi GC loop of transfer RNAs.</text>
</comment>
<dbReference type="GO" id="GO:1990481">
    <property type="term" value="P:mRNA pseudouridine synthesis"/>
    <property type="evidence" value="ECO:0007669"/>
    <property type="project" value="TreeGrafter"/>
</dbReference>
<dbReference type="HOGENOM" id="CLU_032087_0_1_0"/>
<comment type="catalytic activity">
    <reaction evidence="1 5">
        <text>uridine(55) in tRNA = pseudouridine(55) in tRNA</text>
        <dbReference type="Rhea" id="RHEA:42532"/>
        <dbReference type="Rhea" id="RHEA-COMP:10101"/>
        <dbReference type="Rhea" id="RHEA-COMP:10102"/>
        <dbReference type="ChEBI" id="CHEBI:65314"/>
        <dbReference type="ChEBI" id="CHEBI:65315"/>
        <dbReference type="EC" id="5.4.99.25"/>
    </reaction>
</comment>
<organism evidence="8 9">
    <name type="scientific">Fimbriimonas ginsengisoli Gsoil 348</name>
    <dbReference type="NCBI Taxonomy" id="661478"/>
    <lineage>
        <taxon>Bacteria</taxon>
        <taxon>Bacillati</taxon>
        <taxon>Armatimonadota</taxon>
        <taxon>Fimbriimonadia</taxon>
        <taxon>Fimbriimonadales</taxon>
        <taxon>Fimbriimonadaceae</taxon>
        <taxon>Fimbriimonas</taxon>
    </lineage>
</organism>
<dbReference type="Pfam" id="PF01509">
    <property type="entry name" value="TruB_N"/>
    <property type="match status" value="1"/>
</dbReference>
<feature type="domain" description="tRNA pseudouridylate synthase B C-terminal" evidence="7">
    <location>
        <begin position="173"/>
        <end position="210"/>
    </location>
</feature>
<evidence type="ECO:0000256" key="3">
    <source>
        <dbReference type="ARBA" id="ARBA00022694"/>
    </source>
</evidence>
<dbReference type="Gene3D" id="3.30.2350.10">
    <property type="entry name" value="Pseudouridine synthase"/>
    <property type="match status" value="1"/>
</dbReference>
<dbReference type="KEGG" id="fgi:OP10G_4045"/>
<dbReference type="HAMAP" id="MF_01080">
    <property type="entry name" value="TruB_bact"/>
    <property type="match status" value="1"/>
</dbReference>
<evidence type="ECO:0000256" key="5">
    <source>
        <dbReference type="HAMAP-Rule" id="MF_01080"/>
    </source>
</evidence>
<dbReference type="PANTHER" id="PTHR13767">
    <property type="entry name" value="TRNA-PSEUDOURIDINE SYNTHASE"/>
    <property type="match status" value="1"/>
</dbReference>
<dbReference type="PANTHER" id="PTHR13767:SF2">
    <property type="entry name" value="PSEUDOURIDYLATE SYNTHASE TRUB1"/>
    <property type="match status" value="1"/>
</dbReference>
<keyword evidence="4 5" id="KW-0413">Isomerase</keyword>
<dbReference type="InterPro" id="IPR032819">
    <property type="entry name" value="TruB_C"/>
</dbReference>
<evidence type="ECO:0000256" key="1">
    <source>
        <dbReference type="ARBA" id="ARBA00000385"/>
    </source>
</evidence>
<dbReference type="CDD" id="cd02573">
    <property type="entry name" value="PseudoU_synth_EcTruB"/>
    <property type="match status" value="1"/>
</dbReference>
<dbReference type="InterPro" id="IPR014780">
    <property type="entry name" value="tRNA_psdUridine_synth_TruB"/>
</dbReference>
<dbReference type="InterPro" id="IPR002501">
    <property type="entry name" value="PsdUridine_synth_N"/>
</dbReference>
<proteinExistence type="inferred from homology"/>
<protein>
    <recommendedName>
        <fullName evidence="5">tRNA pseudouridine synthase B</fullName>
        <ecNumber evidence="5">5.4.99.25</ecNumber>
    </recommendedName>
    <alternativeName>
        <fullName evidence="5">tRNA pseudouridine(55) synthase</fullName>
        <shortName evidence="5">Psi55 synthase</shortName>
    </alternativeName>
    <alternativeName>
        <fullName evidence="5">tRNA pseudouridylate synthase</fullName>
    </alternativeName>
    <alternativeName>
        <fullName evidence="5">tRNA-uridine isomerase</fullName>
    </alternativeName>
</protein>
<keyword evidence="9" id="KW-1185">Reference proteome</keyword>
<keyword evidence="3 5" id="KW-0819">tRNA processing</keyword>
<dbReference type="RefSeq" id="WP_025228688.1">
    <property type="nucleotide sequence ID" value="NZ_CP007139.1"/>
</dbReference>
<dbReference type="Pfam" id="PF16198">
    <property type="entry name" value="TruB_C_2"/>
    <property type="match status" value="1"/>
</dbReference>
<name>A0A068NV50_FIMGI</name>
<dbReference type="GO" id="GO:0003723">
    <property type="term" value="F:RNA binding"/>
    <property type="evidence" value="ECO:0007669"/>
    <property type="project" value="InterPro"/>
</dbReference>
<comment type="similarity">
    <text evidence="2 5">Belongs to the pseudouridine synthase TruB family. Type 1 subfamily.</text>
</comment>
<dbReference type="GO" id="GO:0031119">
    <property type="term" value="P:tRNA pseudouridine synthesis"/>
    <property type="evidence" value="ECO:0007669"/>
    <property type="project" value="UniProtKB-UniRule"/>
</dbReference>
<evidence type="ECO:0000256" key="2">
    <source>
        <dbReference type="ARBA" id="ARBA00005642"/>
    </source>
</evidence>
<sequence>MLGILLVRKPPGLTSHDVVNDIRRRFHTRRVGHAGTLDPLATGLLVVAVGPATRFLQYLPLEPKVYEGVVRFGYSTNTYDAEGDPSPSRPLPEDLPAAITEALPAFTGLIQQLPPMFSAVKVNGKPLYKYARGGQEAPRREPRTVHISEFTPLSFDGAEVTFRIVCSGGTYIRSLANDLGEAIGCGAYLSGLVRTGVGRFSLDQAVDLAEARPSDLMPLHEALPPMPLLQLDSGQTQHVREGRTIGMGEPPDNFLVGLLEPGGTVFSVARVQGNLLQPECVIPAEVLDEAV</sequence>